<dbReference type="PANTHER" id="PTHR36223:SF1">
    <property type="entry name" value="TRANSCRIPTION ELONGATION FACTOR EAF N-TERMINAL DOMAIN-CONTAINING PROTEIN"/>
    <property type="match status" value="1"/>
</dbReference>
<keyword evidence="4" id="KW-1185">Reference proteome</keyword>
<proteinExistence type="predicted"/>
<accession>A0A0D7AYF0</accession>
<protein>
    <recommendedName>
        <fullName evidence="2">DUF7918 domain-containing protein</fullName>
    </recommendedName>
</protein>
<dbReference type="Proteomes" id="UP000054007">
    <property type="component" value="Unassembled WGS sequence"/>
</dbReference>
<evidence type="ECO:0000313" key="4">
    <source>
        <dbReference type="Proteomes" id="UP000054007"/>
    </source>
</evidence>
<feature type="compositionally biased region" description="Basic and acidic residues" evidence="1">
    <location>
        <begin position="263"/>
        <end position="272"/>
    </location>
</feature>
<reference evidence="3 4" key="1">
    <citation type="journal article" date="2015" name="Fungal Genet. Biol.">
        <title>Evolution of novel wood decay mechanisms in Agaricales revealed by the genome sequences of Fistulina hepatica and Cylindrobasidium torrendii.</title>
        <authorList>
            <person name="Floudas D."/>
            <person name="Held B.W."/>
            <person name="Riley R."/>
            <person name="Nagy L.G."/>
            <person name="Koehler G."/>
            <person name="Ransdell A.S."/>
            <person name="Younus H."/>
            <person name="Chow J."/>
            <person name="Chiniquy J."/>
            <person name="Lipzen A."/>
            <person name="Tritt A."/>
            <person name="Sun H."/>
            <person name="Haridas S."/>
            <person name="LaButti K."/>
            <person name="Ohm R.A."/>
            <person name="Kues U."/>
            <person name="Blanchette R.A."/>
            <person name="Grigoriev I.V."/>
            <person name="Minto R.E."/>
            <person name="Hibbett D.S."/>
        </authorList>
    </citation>
    <scope>NUCLEOTIDE SEQUENCE [LARGE SCALE GENOMIC DNA]</scope>
    <source>
        <strain evidence="3 4">FP15055 ss-10</strain>
    </source>
</reference>
<organism evidence="3 4">
    <name type="scientific">Cylindrobasidium torrendii FP15055 ss-10</name>
    <dbReference type="NCBI Taxonomy" id="1314674"/>
    <lineage>
        <taxon>Eukaryota</taxon>
        <taxon>Fungi</taxon>
        <taxon>Dikarya</taxon>
        <taxon>Basidiomycota</taxon>
        <taxon>Agaricomycotina</taxon>
        <taxon>Agaricomycetes</taxon>
        <taxon>Agaricomycetidae</taxon>
        <taxon>Agaricales</taxon>
        <taxon>Marasmiineae</taxon>
        <taxon>Physalacriaceae</taxon>
        <taxon>Cylindrobasidium</taxon>
    </lineage>
</organism>
<dbReference type="PANTHER" id="PTHR36223">
    <property type="entry name" value="BETA-LACTAMASE-TYPE TRANSPEPTIDASE FOLD DOMAIN CONTAINING PROTEIN"/>
    <property type="match status" value="1"/>
</dbReference>
<dbReference type="OrthoDB" id="3364132at2759"/>
<dbReference type="EMBL" id="KN880728">
    <property type="protein sequence ID" value="KIY63010.1"/>
    <property type="molecule type" value="Genomic_DNA"/>
</dbReference>
<sequence>MLLSTGVQAWVCVDGVRCEEFQETVSENGRDVTCWIASEAGKTFSIHWTDVPVDQTAYMLTIDGASVGGVCCKDPNGRRIENTMTGRRVAATEERPFMFAPIKQSDDESLLLNSIEGVGEIKIKTYTAHFTPTHPTYKQPDAQKTFHERMKKGVDHQTSFGEARYSPPTSGVSYIPTQIGPIYSLTFKYRPLNVLQAHGIAPPPKFVDVKPEKKPVVHDSDSEVEIIEAKPTTSVKRERKRKTSSPDPKVKTESSPQHKKVKREPVNSKNDDIIYISD</sequence>
<dbReference type="AlphaFoldDB" id="A0A0D7AYF0"/>
<evidence type="ECO:0000259" key="2">
    <source>
        <dbReference type="Pfam" id="PF25534"/>
    </source>
</evidence>
<dbReference type="Pfam" id="PF25534">
    <property type="entry name" value="DUF7918"/>
    <property type="match status" value="1"/>
</dbReference>
<gene>
    <name evidence="3" type="ORF">CYLTODRAFT_426459</name>
</gene>
<name>A0A0D7AYF0_9AGAR</name>
<dbReference type="InterPro" id="IPR057678">
    <property type="entry name" value="DUF7918"/>
</dbReference>
<evidence type="ECO:0000256" key="1">
    <source>
        <dbReference type="SAM" id="MobiDB-lite"/>
    </source>
</evidence>
<feature type="region of interest" description="Disordered" evidence="1">
    <location>
        <begin position="214"/>
        <end position="278"/>
    </location>
</feature>
<evidence type="ECO:0000313" key="3">
    <source>
        <dbReference type="EMBL" id="KIY63010.1"/>
    </source>
</evidence>
<dbReference type="STRING" id="1314674.A0A0D7AYF0"/>
<feature type="domain" description="DUF7918" evidence="2">
    <location>
        <begin position="6"/>
        <end position="202"/>
    </location>
</feature>